<name>A0A829Y6V9_9GAMM</name>
<protein>
    <submittedName>
        <fullName evidence="4">Pectate lyase</fullName>
    </submittedName>
</protein>
<keyword evidence="2" id="KW-0624">Polysaccharide degradation</keyword>
<dbReference type="GO" id="GO:0030570">
    <property type="term" value="F:pectate lyase activity"/>
    <property type="evidence" value="ECO:0007669"/>
    <property type="project" value="InterPro"/>
</dbReference>
<dbReference type="InterPro" id="IPR002022">
    <property type="entry name" value="Pec_lyase"/>
</dbReference>
<dbReference type="Proteomes" id="UP000445000">
    <property type="component" value="Unassembled WGS sequence"/>
</dbReference>
<keyword evidence="2" id="KW-0964">Secreted</keyword>
<organism evidence="4 5">
    <name type="scientific">Steroidobacter agaridevorans</name>
    <dbReference type="NCBI Taxonomy" id="2695856"/>
    <lineage>
        <taxon>Bacteria</taxon>
        <taxon>Pseudomonadati</taxon>
        <taxon>Pseudomonadota</taxon>
        <taxon>Gammaproteobacteria</taxon>
        <taxon>Steroidobacterales</taxon>
        <taxon>Steroidobacteraceae</taxon>
        <taxon>Steroidobacter</taxon>
    </lineage>
</organism>
<evidence type="ECO:0000256" key="1">
    <source>
        <dbReference type="ARBA" id="ARBA00023239"/>
    </source>
</evidence>
<dbReference type="PANTHER" id="PTHR31683">
    <property type="entry name" value="PECTATE LYASE 18-RELATED"/>
    <property type="match status" value="1"/>
</dbReference>
<evidence type="ECO:0000259" key="3">
    <source>
        <dbReference type="SMART" id="SM00656"/>
    </source>
</evidence>
<dbReference type="RefSeq" id="WP_161810597.1">
    <property type="nucleotide sequence ID" value="NZ_BLJN01000001.1"/>
</dbReference>
<dbReference type="GO" id="GO:0005576">
    <property type="term" value="C:extracellular region"/>
    <property type="evidence" value="ECO:0007669"/>
    <property type="project" value="UniProtKB-SubCell"/>
</dbReference>
<evidence type="ECO:0000313" key="5">
    <source>
        <dbReference type="Proteomes" id="UP000445000"/>
    </source>
</evidence>
<accession>A0A829Y6V9</accession>
<dbReference type="InterPro" id="IPR045032">
    <property type="entry name" value="PEL"/>
</dbReference>
<evidence type="ECO:0000256" key="2">
    <source>
        <dbReference type="RuleBase" id="RU361173"/>
    </source>
</evidence>
<keyword evidence="5" id="KW-1185">Reference proteome</keyword>
<dbReference type="Pfam" id="PF00544">
    <property type="entry name" value="Pectate_lyase_4"/>
    <property type="match status" value="1"/>
</dbReference>
<feature type="domain" description="Pectate lyase" evidence="3">
    <location>
        <begin position="85"/>
        <end position="343"/>
    </location>
</feature>
<dbReference type="SMART" id="SM00656">
    <property type="entry name" value="Amb_all"/>
    <property type="match status" value="1"/>
</dbReference>
<dbReference type="PANTHER" id="PTHR31683:SF18">
    <property type="entry name" value="PECTATE LYASE 21-RELATED"/>
    <property type="match status" value="1"/>
</dbReference>
<dbReference type="InterPro" id="IPR011050">
    <property type="entry name" value="Pectin_lyase_fold/virulence"/>
</dbReference>
<comment type="similarity">
    <text evidence="2">Belongs to the polysaccharide lyase 1 family.</text>
</comment>
<dbReference type="GO" id="GO:0000272">
    <property type="term" value="P:polysaccharide catabolic process"/>
    <property type="evidence" value="ECO:0007669"/>
    <property type="project" value="UniProtKB-KW"/>
</dbReference>
<dbReference type="SUPFAM" id="SSF51126">
    <property type="entry name" value="Pectin lyase-like"/>
    <property type="match status" value="1"/>
</dbReference>
<proteinExistence type="inferred from homology"/>
<dbReference type="InterPro" id="IPR012334">
    <property type="entry name" value="Pectin_lyas_fold"/>
</dbReference>
<keyword evidence="2" id="KW-0119">Carbohydrate metabolism</keyword>
<evidence type="ECO:0000313" key="4">
    <source>
        <dbReference type="EMBL" id="GFE78735.1"/>
    </source>
</evidence>
<reference evidence="5" key="1">
    <citation type="submission" date="2020-01" db="EMBL/GenBank/DDBJ databases">
        <title>'Steroidobacter agaridevorans' sp. nov., agar-degrading bacteria isolated from rhizosphere soils.</title>
        <authorList>
            <person name="Ikenaga M."/>
            <person name="Kataoka M."/>
            <person name="Murouchi A."/>
            <person name="Katsuragi S."/>
            <person name="Sakai M."/>
        </authorList>
    </citation>
    <scope>NUCLEOTIDE SEQUENCE [LARGE SCALE GENOMIC DNA]</scope>
    <source>
        <strain evidence="5">YU21-B</strain>
    </source>
</reference>
<gene>
    <name evidence="4" type="primary">pel_1</name>
    <name evidence="4" type="ORF">GCM10011487_07350</name>
</gene>
<comment type="subcellular location">
    <subcellularLocation>
        <location evidence="2">Secreted</location>
    </subcellularLocation>
</comment>
<keyword evidence="1 2" id="KW-0456">Lyase</keyword>
<sequence length="420" mass="45549">MGLETLPAGNGWAASGAGVTGGAAAAPEQVYVVTNRSELIAALNNGVVSSTSPANPSNESKIIYVKGAIDANVDDANQPLSCSDYYRNGYTPEAFLATYDPAVWGRVNPSGPLESARAASASAQQLRVRIRVGSNTTIVGVGNKATIRGAWMDIRGTAGVANSRTNIIIRNITFQDTYDCFPQWSPTDGSLGAWNALYDSISLRDSNNVWIDHNTFEDKTTADSIAPSYFGVLFQQHDGALDITNASDLVTVSWNRFRNHDKVMLIGSSDSAAADRGKLRVTLHHNLFERVGQRVPRVRFGQVHVYNNFYDVRNTPNYQYSWGVGIESALYAEENFFLAPRSFMPDQILDRFNGTALSASGTLLVGPPARNPVDVIAAWNDSNDPDLGADAGWVPELNHQLSPAWTTPLTVPLFAGPMFW</sequence>
<dbReference type="AlphaFoldDB" id="A0A829Y6V9"/>
<dbReference type="Gene3D" id="2.160.20.10">
    <property type="entry name" value="Single-stranded right-handed beta-helix, Pectin lyase-like"/>
    <property type="match status" value="1"/>
</dbReference>
<dbReference type="EMBL" id="BLJN01000001">
    <property type="protein sequence ID" value="GFE78735.1"/>
    <property type="molecule type" value="Genomic_DNA"/>
</dbReference>
<comment type="caution">
    <text evidence="4">The sequence shown here is derived from an EMBL/GenBank/DDBJ whole genome shotgun (WGS) entry which is preliminary data.</text>
</comment>